<evidence type="ECO:0000313" key="2">
    <source>
        <dbReference type="EMBL" id="KAK6772552.1"/>
    </source>
</evidence>
<reference evidence="2 3" key="1">
    <citation type="submission" date="2024-02" db="EMBL/GenBank/DDBJ databases">
        <title>de novo genome assembly of Solanum bulbocastanum strain 11H21.</title>
        <authorList>
            <person name="Hosaka A.J."/>
        </authorList>
    </citation>
    <scope>NUCLEOTIDE SEQUENCE [LARGE SCALE GENOMIC DNA]</scope>
    <source>
        <tissue evidence="2">Young leaves</tissue>
    </source>
</reference>
<organism evidence="2 3">
    <name type="scientific">Solanum bulbocastanum</name>
    <name type="common">Wild potato</name>
    <dbReference type="NCBI Taxonomy" id="147425"/>
    <lineage>
        <taxon>Eukaryota</taxon>
        <taxon>Viridiplantae</taxon>
        <taxon>Streptophyta</taxon>
        <taxon>Embryophyta</taxon>
        <taxon>Tracheophyta</taxon>
        <taxon>Spermatophyta</taxon>
        <taxon>Magnoliopsida</taxon>
        <taxon>eudicotyledons</taxon>
        <taxon>Gunneridae</taxon>
        <taxon>Pentapetalae</taxon>
        <taxon>asterids</taxon>
        <taxon>lamiids</taxon>
        <taxon>Solanales</taxon>
        <taxon>Solanaceae</taxon>
        <taxon>Solanoideae</taxon>
        <taxon>Solaneae</taxon>
        <taxon>Solanum</taxon>
    </lineage>
</organism>
<evidence type="ECO:0000313" key="3">
    <source>
        <dbReference type="Proteomes" id="UP001371456"/>
    </source>
</evidence>
<keyword evidence="3" id="KW-1185">Reference proteome</keyword>
<protein>
    <submittedName>
        <fullName evidence="2">Uncharacterized protein</fullName>
    </submittedName>
</protein>
<comment type="caution">
    <text evidence="2">The sequence shown here is derived from an EMBL/GenBank/DDBJ whole genome shotgun (WGS) entry which is preliminary data.</text>
</comment>
<gene>
    <name evidence="2" type="ORF">RDI58_030170</name>
    <name evidence="1" type="ORF">RDI58_030333</name>
</gene>
<proteinExistence type="predicted"/>
<evidence type="ECO:0000313" key="1">
    <source>
        <dbReference type="EMBL" id="KAK6772405.1"/>
    </source>
</evidence>
<dbReference type="Proteomes" id="UP001371456">
    <property type="component" value="Unassembled WGS sequence"/>
</dbReference>
<dbReference type="EMBL" id="JBANQN010000040">
    <property type="protein sequence ID" value="KAK6772552.1"/>
    <property type="molecule type" value="Genomic_DNA"/>
</dbReference>
<sequence length="71" mass="7746">MFHRHRVSKVTIIGAINGVFPSVTGEIPYSKEIFLVHTLLPNPERSYVNVPRVGTSTFLSQSMGLGFGSGL</sequence>
<name>A0AAN8SRT0_SOLBU</name>
<accession>A0AAN8SRT0</accession>
<dbReference type="AlphaFoldDB" id="A0AAN8SRT0"/>
<dbReference type="EMBL" id="JBANQN010000058">
    <property type="protein sequence ID" value="KAK6772405.1"/>
    <property type="molecule type" value="Genomic_DNA"/>
</dbReference>